<dbReference type="InterPro" id="IPR008318">
    <property type="entry name" value="UCP030820"/>
</dbReference>
<dbReference type="Proteomes" id="UP000635278">
    <property type="component" value="Unassembled WGS sequence"/>
</dbReference>
<protein>
    <submittedName>
        <fullName evidence="1">DUF934 domain-containing protein</fullName>
    </submittedName>
</protein>
<keyword evidence="2" id="KW-1185">Reference proteome</keyword>
<sequence length="162" mass="17925">MLLLENGHPVTDRWSYATEGEALGTGPVIVPLSRLSEGLGRSAGELGVMLPVDESVSVLRGALPRLSLIVITFPVFRDGRAFSQARALREHLHFTREIRASGHVLPDQYEFLVRCGVTTVEVPDNTDLPVWDRALHQFRVAMQPSVVNEKPTGFGLRRFLPA</sequence>
<gene>
    <name evidence="1" type="ORF">GOB93_19945</name>
</gene>
<evidence type="ECO:0000313" key="2">
    <source>
        <dbReference type="Proteomes" id="UP000635278"/>
    </source>
</evidence>
<name>A0ABX0JTN2_9PROT</name>
<organism evidence="1 2">
    <name type="scientific">Acetobacter musti</name>
    <dbReference type="NCBI Taxonomy" id="864732"/>
    <lineage>
        <taxon>Bacteria</taxon>
        <taxon>Pseudomonadati</taxon>
        <taxon>Pseudomonadota</taxon>
        <taxon>Alphaproteobacteria</taxon>
        <taxon>Acetobacterales</taxon>
        <taxon>Acetobacteraceae</taxon>
        <taxon>Acetobacter</taxon>
    </lineage>
</organism>
<dbReference type="PIRSF" id="PIRSF030820">
    <property type="entry name" value="UCP030820"/>
    <property type="match status" value="1"/>
</dbReference>
<dbReference type="EMBL" id="WOTB01000059">
    <property type="protein sequence ID" value="NHN86851.1"/>
    <property type="molecule type" value="Genomic_DNA"/>
</dbReference>
<accession>A0ABX0JTN2</accession>
<dbReference type="RefSeq" id="WP_173585161.1">
    <property type="nucleotide sequence ID" value="NZ_WOTB01000059.1"/>
</dbReference>
<comment type="caution">
    <text evidence="1">The sequence shown here is derived from an EMBL/GenBank/DDBJ whole genome shotgun (WGS) entry which is preliminary data.</text>
</comment>
<reference evidence="1 2" key="1">
    <citation type="journal article" date="2020" name="Int. J. Syst. Evol. Microbiol.">
        <title>Novel acetic acid bacteria from cider fermentations: Acetobacter conturbans sp. nov. and Acetobacter fallax sp. nov.</title>
        <authorList>
            <person name="Sombolestani A.S."/>
            <person name="Cleenwerck I."/>
            <person name="Cnockaert M."/>
            <person name="Borremans W."/>
            <person name="Wieme A.D."/>
            <person name="De Vuyst L."/>
            <person name="Vandamme P."/>
        </authorList>
    </citation>
    <scope>NUCLEOTIDE SEQUENCE [LARGE SCALE GENOMIC DNA]</scope>
    <source>
        <strain evidence="1 2">LMG 30640</strain>
    </source>
</reference>
<evidence type="ECO:0000313" key="1">
    <source>
        <dbReference type="EMBL" id="NHN86851.1"/>
    </source>
</evidence>
<proteinExistence type="predicted"/>
<dbReference type="Pfam" id="PF06073">
    <property type="entry name" value="DUF934"/>
    <property type="match status" value="1"/>
</dbReference>